<dbReference type="Proteomes" id="UP000824089">
    <property type="component" value="Unassembled WGS sequence"/>
</dbReference>
<gene>
    <name evidence="1" type="ORF">IAD50_09205</name>
</gene>
<comment type="caution">
    <text evidence="1">The sequence shown here is derived from an EMBL/GenBank/DDBJ whole genome shotgun (WGS) entry which is preliminary data.</text>
</comment>
<reference evidence="1" key="2">
    <citation type="journal article" date="2021" name="PeerJ">
        <title>Extensive microbial diversity within the chicken gut microbiome revealed by metagenomics and culture.</title>
        <authorList>
            <person name="Gilroy R."/>
            <person name="Ravi A."/>
            <person name="Getino M."/>
            <person name="Pursley I."/>
            <person name="Horton D.L."/>
            <person name="Alikhan N.F."/>
            <person name="Baker D."/>
            <person name="Gharbi K."/>
            <person name="Hall N."/>
            <person name="Watson M."/>
            <person name="Adriaenssens E.M."/>
            <person name="Foster-Nyarko E."/>
            <person name="Jarju S."/>
            <person name="Secka A."/>
            <person name="Antonio M."/>
            <person name="Oren A."/>
            <person name="Chaudhuri R.R."/>
            <person name="La Ragione R."/>
            <person name="Hildebrand F."/>
            <person name="Pallen M.J."/>
        </authorList>
    </citation>
    <scope>NUCLEOTIDE SEQUENCE</scope>
    <source>
        <strain evidence="1">CHK195-4489</strain>
    </source>
</reference>
<evidence type="ECO:0000313" key="1">
    <source>
        <dbReference type="EMBL" id="HIU30455.1"/>
    </source>
</evidence>
<evidence type="ECO:0000313" key="2">
    <source>
        <dbReference type="Proteomes" id="UP000824089"/>
    </source>
</evidence>
<accession>A0A9D1LAS4</accession>
<organism evidence="1 2">
    <name type="scientific">Candidatus Egerieisoma faecipullorum</name>
    <dbReference type="NCBI Taxonomy" id="2840963"/>
    <lineage>
        <taxon>Bacteria</taxon>
        <taxon>Bacillati</taxon>
        <taxon>Bacillota</taxon>
        <taxon>Clostridia</taxon>
        <taxon>Eubacteriales</taxon>
        <taxon>Clostridiaceae</taxon>
        <taxon>Clostridiaceae incertae sedis</taxon>
        <taxon>Candidatus Egerieisoma</taxon>
    </lineage>
</organism>
<dbReference type="InterPro" id="IPR008928">
    <property type="entry name" value="6-hairpin_glycosidase_sf"/>
</dbReference>
<dbReference type="GO" id="GO:0005975">
    <property type="term" value="P:carbohydrate metabolic process"/>
    <property type="evidence" value="ECO:0007669"/>
    <property type="project" value="InterPro"/>
</dbReference>
<reference evidence="1" key="1">
    <citation type="submission" date="2020-10" db="EMBL/GenBank/DDBJ databases">
        <authorList>
            <person name="Gilroy R."/>
        </authorList>
    </citation>
    <scope>NUCLEOTIDE SEQUENCE</scope>
    <source>
        <strain evidence="1">CHK195-4489</strain>
    </source>
</reference>
<evidence type="ECO:0008006" key="3">
    <source>
        <dbReference type="Google" id="ProtNLM"/>
    </source>
</evidence>
<proteinExistence type="predicted"/>
<dbReference type="SUPFAM" id="SSF48208">
    <property type="entry name" value="Six-hairpin glycosidases"/>
    <property type="match status" value="1"/>
</dbReference>
<feature type="non-terminal residue" evidence="1">
    <location>
        <position position="955"/>
    </location>
</feature>
<sequence length="955" mass="107135">MRQNESDISPTLDLLDERACAYQQCLVFLRQAYPNGAVMTYDHTQARGAEHVLLAKFVIGVGESEPLWLTYQECSEETTADNIPGGLRSKVKLLDGTSFQASWYPLHFGRESLLWEGAALLHIHSDAPRKFWLKFGAGNIAFMHFSPNQSMAGAKIDCEQGSAELSGNTVLIRREERPLVTAVKGSFSDVRIASLEGDFGRYGTYAVASGTGTDLYAVVGFSEKEERAAELAGCDPVKEEERVIRYYDDLLAQWRIHTPDAALNEAFGHALLNVEYAWLRPYGWIESIQHWPTMWHMEHTAAEEWNGRFDRVRECLRSQMQRVFESGAIPDLCPDGSARRDWGGNNQFFFREVEHYIKMTGDLAFAEEAEPFLEKALWQSFAEYDPVGSGVIGWGTQIGNQEDFESTPGKGAATGIEGVRMMEIMSYIKSILGKPEEAEFYSAEARRCREEWYRTLWLKDLGRPAWYEDISGELRLETTYHGITYPILYDEIDDPDKASALDHLLHRMTGPEGEIYQSNHFGDHAYWGVPTWGMQCGSDMQPFATAAYAAVGMKKEAVRPLSFIARIVCGSYQRGSWPETANEKRFAYFSPSAAVFSQAVIESIFGLKRDMLENKTVIAPCIPEDWPEASLQLPGVKISYTSRTNGFSMQLQIEDDTRKIIRVLCPPSLRVTAEAEGRKWALEPELHCGWSSVEFEAGSGRNLTVSCSWEPIEIRCAYETAAACGDPFSLLIEGDAELIGVEDRCGVFSSLEWQNNKLTGTVRRDLLEKYERYGWFGILNFARRMLFLRLRAGGREFLHPCVLVSLPAVYCRAAVAAEQNSVLVEIWNQSEKALTGGWKLLIGRQLLTAEGTVLPKQSGTIVFSIRSGEILFSPGKNKAALQGPLHYPLEIEAAPEHAQVVPIPIPDEACKPSAYWREIGLHPSHGHMMQGPDFFMQGLWEQYGAIPILPSVPLS</sequence>
<dbReference type="Gene3D" id="1.50.10.10">
    <property type="match status" value="1"/>
</dbReference>
<dbReference type="EMBL" id="DVMM01000205">
    <property type="protein sequence ID" value="HIU30455.1"/>
    <property type="molecule type" value="Genomic_DNA"/>
</dbReference>
<dbReference type="InterPro" id="IPR012341">
    <property type="entry name" value="6hp_glycosidase-like_sf"/>
</dbReference>
<dbReference type="AlphaFoldDB" id="A0A9D1LAS4"/>
<name>A0A9D1LAS4_9CLOT</name>
<protein>
    <recommendedName>
        <fullName evidence="3">Alpha-L-rhamnosidase six-hairpin glycosidase domain-containing protein</fullName>
    </recommendedName>
</protein>